<dbReference type="RefSeq" id="WP_112658714.1">
    <property type="nucleotide sequence ID" value="NZ_CP043451.1"/>
</dbReference>
<dbReference type="Proteomes" id="UP000663940">
    <property type="component" value="Chromosome"/>
</dbReference>
<reference evidence="1 3" key="1">
    <citation type="submission" date="2019-08" db="EMBL/GenBank/DDBJ databases">
        <title>Comparative genome analysis confer to the adaptation heavy metal polluted environment.</title>
        <authorList>
            <person name="Li Y."/>
        </authorList>
    </citation>
    <scope>NUCLEOTIDE SEQUENCE [LARGE SCALE GENOMIC DNA]</scope>
    <source>
        <strain evidence="1 3">P2</strain>
    </source>
</reference>
<reference evidence="2 4" key="2">
    <citation type="submission" date="2021-03" db="EMBL/GenBank/DDBJ databases">
        <title>Mucilaginibacter strains isolated from gold and copper mining confer multi heavy-metal resistance.</title>
        <authorList>
            <person name="Li Y."/>
        </authorList>
    </citation>
    <scope>NUCLEOTIDE SEQUENCE [LARGE SCALE GENOMIC DNA]</scope>
    <source>
        <strain evidence="2 4">P2-4</strain>
    </source>
</reference>
<evidence type="ECO:0000313" key="2">
    <source>
        <dbReference type="EMBL" id="QTE50354.1"/>
    </source>
</evidence>
<dbReference type="AlphaFoldDB" id="A0AAE6MLE4"/>
<sequence length="136" mass="15956">MGFIKTIGKDGKPYYFRYELENQPCRGVSKVCFKTRFINQKDNNWFDFKVAPFEKRYIKVTDMFDTPDHSTQQLLFQGKGLPEALILEAQRVYPDKIIISDSGEALWPAGRAVWQRLVDRKLAKYEAGLDRFILNR</sequence>
<protein>
    <submittedName>
        <fullName evidence="1">Uncharacterized protein</fullName>
    </submittedName>
</protein>
<evidence type="ECO:0000313" key="1">
    <source>
        <dbReference type="EMBL" id="QEM07102.1"/>
    </source>
</evidence>
<evidence type="ECO:0000313" key="3">
    <source>
        <dbReference type="Proteomes" id="UP000250557"/>
    </source>
</evidence>
<organism evidence="1 3">
    <name type="scientific">Mucilaginibacter rubeus</name>
    <dbReference type="NCBI Taxonomy" id="2027860"/>
    <lineage>
        <taxon>Bacteria</taxon>
        <taxon>Pseudomonadati</taxon>
        <taxon>Bacteroidota</taxon>
        <taxon>Sphingobacteriia</taxon>
        <taxon>Sphingobacteriales</taxon>
        <taxon>Sphingobacteriaceae</taxon>
        <taxon>Mucilaginibacter</taxon>
    </lineage>
</organism>
<name>A0AAE6MLE4_9SPHI</name>
<dbReference type="EMBL" id="CP071880">
    <property type="protein sequence ID" value="QTE50354.1"/>
    <property type="molecule type" value="Genomic_DNA"/>
</dbReference>
<proteinExistence type="predicted"/>
<dbReference type="EMBL" id="CP043451">
    <property type="protein sequence ID" value="QEM07102.1"/>
    <property type="molecule type" value="Genomic_DNA"/>
</dbReference>
<accession>A0AAE6MLE4</accession>
<keyword evidence="4" id="KW-1185">Reference proteome</keyword>
<evidence type="ECO:0000313" key="4">
    <source>
        <dbReference type="Proteomes" id="UP000663940"/>
    </source>
</evidence>
<gene>
    <name evidence="1" type="ORF">DIU31_027680</name>
    <name evidence="2" type="ORF">J3L21_33340</name>
</gene>
<dbReference type="Proteomes" id="UP000250557">
    <property type="component" value="Chromosome"/>
</dbReference>